<dbReference type="OMA" id="NLMHRFL"/>
<evidence type="ECO:0000313" key="8">
    <source>
        <dbReference type="RefSeq" id="XP_016744383.2"/>
    </source>
</evidence>
<dbReference type="GeneID" id="107953553"/>
<evidence type="ECO:0000256" key="5">
    <source>
        <dbReference type="SAM" id="MobiDB-lite"/>
    </source>
</evidence>
<keyword evidence="2" id="KW-0496">Mitochondrion</keyword>
<dbReference type="RefSeq" id="XP_016744383.2">
    <property type="nucleotide sequence ID" value="XM_016888894.2"/>
</dbReference>
<reference evidence="7" key="1">
    <citation type="journal article" date="2020" name="Nat. Genet.">
        <title>Genomic diversifications of five Gossypium allopolyploid species and their impact on cotton improvement.</title>
        <authorList>
            <person name="Chen Z.J."/>
            <person name="Sreedasyam A."/>
            <person name="Ando A."/>
            <person name="Song Q."/>
            <person name="De Santiago L.M."/>
            <person name="Hulse-Kemp A.M."/>
            <person name="Ding M."/>
            <person name="Ye W."/>
            <person name="Kirkbride R.C."/>
            <person name="Jenkins J."/>
            <person name="Plott C."/>
            <person name="Lovell J."/>
            <person name="Lin Y.M."/>
            <person name="Vaughn R."/>
            <person name="Liu B."/>
            <person name="Simpson S."/>
            <person name="Scheffler B.E."/>
            <person name="Wen L."/>
            <person name="Saski C.A."/>
            <person name="Grover C.E."/>
            <person name="Hu G."/>
            <person name="Conover J.L."/>
            <person name="Carlson J.W."/>
            <person name="Shu S."/>
            <person name="Boston L.B."/>
            <person name="Williams M."/>
            <person name="Peterson D.G."/>
            <person name="McGee K."/>
            <person name="Jones D.C."/>
            <person name="Wendel J.F."/>
            <person name="Stelly D.M."/>
            <person name="Grimwood J."/>
            <person name="Schmutz J."/>
        </authorList>
    </citation>
    <scope>NUCLEOTIDE SEQUENCE [LARGE SCALE GENOMIC DNA]</scope>
    <source>
        <strain evidence="7">cv. TM-1</strain>
    </source>
</reference>
<dbReference type="PaxDb" id="3635-A0A1U8P208"/>
<evidence type="ECO:0000313" key="7">
    <source>
        <dbReference type="Proteomes" id="UP000818029"/>
    </source>
</evidence>
<dbReference type="InterPro" id="IPR013177">
    <property type="entry name" value="Ribosomal_mS38_C"/>
</dbReference>
<comment type="subcellular location">
    <subcellularLocation>
        <location evidence="1">Mitochondrion</location>
    </subcellularLocation>
</comment>
<dbReference type="PANTHER" id="PTHR32035:SF3">
    <property type="entry name" value="SMALL RIBOSOMAL SUBUNIT PROTEIN MS38"/>
    <property type="match status" value="1"/>
</dbReference>
<feature type="compositionally biased region" description="Basic residues" evidence="5">
    <location>
        <begin position="117"/>
        <end position="140"/>
    </location>
</feature>
<dbReference type="PANTHER" id="PTHR32035">
    <property type="entry name" value="AURORA KINASE A-INTERACTING PROTEIN"/>
    <property type="match status" value="1"/>
</dbReference>
<evidence type="ECO:0000259" key="6">
    <source>
        <dbReference type="SMART" id="SM01155"/>
    </source>
</evidence>
<accession>A0A1U8P208</accession>
<dbReference type="KEGG" id="ghi:107953553"/>
<keyword evidence="7" id="KW-1185">Reference proteome</keyword>
<evidence type="ECO:0000256" key="4">
    <source>
        <dbReference type="ARBA" id="ARBA00035682"/>
    </source>
</evidence>
<dbReference type="Proteomes" id="UP000818029">
    <property type="component" value="Chromosome D07"/>
</dbReference>
<dbReference type="SMART" id="SM01155">
    <property type="entry name" value="DUF1713"/>
    <property type="match status" value="1"/>
</dbReference>
<comment type="similarity">
    <text evidence="3">Belongs to the mitochondrion-specific ribosomal protein mS38 family.</text>
</comment>
<organism evidence="7 8">
    <name type="scientific">Gossypium hirsutum</name>
    <name type="common">Upland cotton</name>
    <name type="synonym">Gossypium mexicanum</name>
    <dbReference type="NCBI Taxonomy" id="3635"/>
    <lineage>
        <taxon>Eukaryota</taxon>
        <taxon>Viridiplantae</taxon>
        <taxon>Streptophyta</taxon>
        <taxon>Embryophyta</taxon>
        <taxon>Tracheophyta</taxon>
        <taxon>Spermatophyta</taxon>
        <taxon>Magnoliopsida</taxon>
        <taxon>eudicotyledons</taxon>
        <taxon>Gunneridae</taxon>
        <taxon>Pentapetalae</taxon>
        <taxon>rosids</taxon>
        <taxon>malvids</taxon>
        <taxon>Malvales</taxon>
        <taxon>Malvaceae</taxon>
        <taxon>Malvoideae</taxon>
        <taxon>Gossypium</taxon>
    </lineage>
</organism>
<protein>
    <recommendedName>
        <fullName evidence="4">Small ribosomal subunit protein mS38</fullName>
    </recommendedName>
</protein>
<feature type="region of interest" description="Disordered" evidence="5">
    <location>
        <begin position="115"/>
        <end position="140"/>
    </location>
</feature>
<proteinExistence type="inferred from homology"/>
<name>A0A1U8P208_GOSHI</name>
<reference evidence="8" key="2">
    <citation type="submission" date="2025-08" db="UniProtKB">
        <authorList>
            <consortium name="RefSeq"/>
        </authorList>
    </citation>
    <scope>IDENTIFICATION</scope>
</reference>
<gene>
    <name evidence="8" type="primary">LOC107953553</name>
</gene>
<sequence length="140" mass="16208">MANLIHKLFKTRSTQGLILSFNAPQLQNPLPKLTPSLIPNQLHDFASTKPDFLNHPSFFLDPKSPKDGNFTEPSKFYPNFPFGYLLNPISLSGFDSLMAMEVDEGTTETEIWADSVKKKRKKKMNKHKYKKLRKRLRRKT</sequence>
<evidence type="ECO:0000256" key="3">
    <source>
        <dbReference type="ARBA" id="ARBA00035647"/>
    </source>
</evidence>
<dbReference type="Pfam" id="PF08213">
    <property type="entry name" value="COX24_C"/>
    <property type="match status" value="1"/>
</dbReference>
<dbReference type="STRING" id="3635.A0A1U8P208"/>
<dbReference type="AlphaFoldDB" id="A0A1U8P208"/>
<evidence type="ECO:0000256" key="2">
    <source>
        <dbReference type="ARBA" id="ARBA00023128"/>
    </source>
</evidence>
<feature type="domain" description="Ribosomal protein mS38 C-terminal" evidence="6">
    <location>
        <begin position="112"/>
        <end position="139"/>
    </location>
</feature>
<dbReference type="GO" id="GO:0005739">
    <property type="term" value="C:mitochondrion"/>
    <property type="evidence" value="ECO:0007669"/>
    <property type="project" value="UniProtKB-SubCell"/>
</dbReference>
<evidence type="ECO:0000256" key="1">
    <source>
        <dbReference type="ARBA" id="ARBA00004173"/>
    </source>
</evidence>